<reference evidence="17 18" key="1">
    <citation type="journal article" date="2017" name="G3 (Bethesda)">
        <title>The Physical Genome Mapping of Anopheles albimanus Corrected Scaffold Misassemblies and Identified Interarm Rearrangements in Genus Anopheles.</title>
        <authorList>
            <person name="Artemov G.N."/>
            <person name="Peery A.N."/>
            <person name="Jiang X."/>
            <person name="Tu Z."/>
            <person name="Stegniy V.N."/>
            <person name="Sharakhova M.V."/>
            <person name="Sharakhov I.V."/>
        </authorList>
    </citation>
    <scope>NUCLEOTIDE SEQUENCE [LARGE SCALE GENOMIC DNA]</scope>
    <source>
        <strain evidence="17 18">ALBI9_A</strain>
    </source>
</reference>
<keyword evidence="10" id="KW-0805">Transcription regulation</keyword>
<feature type="compositionally biased region" description="Basic and acidic residues" evidence="16">
    <location>
        <begin position="736"/>
        <end position="752"/>
    </location>
</feature>
<feature type="binding site" evidence="15">
    <location>
        <position position="1295"/>
    </location>
    <ligand>
        <name>Fe cation</name>
        <dbReference type="ChEBI" id="CHEBI:24875"/>
        <label>1</label>
    </ligand>
</feature>
<feature type="compositionally biased region" description="Polar residues" evidence="16">
    <location>
        <begin position="1"/>
        <end position="14"/>
    </location>
</feature>
<feature type="compositionally biased region" description="Basic residues" evidence="16">
    <location>
        <begin position="937"/>
        <end position="949"/>
    </location>
</feature>
<dbReference type="PANTHER" id="PTHR12588:SF0">
    <property type="entry name" value="INOSITOL OXYGENASE"/>
    <property type="match status" value="1"/>
</dbReference>
<evidence type="ECO:0000313" key="18">
    <source>
        <dbReference type="Proteomes" id="UP000069272"/>
    </source>
</evidence>
<dbReference type="Gene3D" id="1.10.10.790">
    <property type="entry name" value="Surp module"/>
    <property type="match status" value="2"/>
</dbReference>
<evidence type="ECO:0000256" key="15">
    <source>
        <dbReference type="PIRSR" id="PIRSR607828-2"/>
    </source>
</evidence>
<evidence type="ECO:0000313" key="17">
    <source>
        <dbReference type="EnsemblMetazoa" id="AALB002637-PA"/>
    </source>
</evidence>
<feature type="binding site" evidence="15">
    <location>
        <position position="1165"/>
    </location>
    <ligand>
        <name>Fe cation</name>
        <dbReference type="ChEBI" id="CHEBI:24875"/>
        <label>1</label>
    </ligand>
</feature>
<name>A0A182F813_ANOAL</name>
<keyword evidence="11" id="KW-0804">Transcription</keyword>
<feature type="binding site" evidence="14">
    <location>
        <position position="1068"/>
    </location>
    <ligand>
        <name>substrate</name>
    </ligand>
</feature>
<feature type="binding site" evidence="14">
    <location>
        <position position="1169"/>
    </location>
    <ligand>
        <name>substrate</name>
    </ligand>
</feature>
<dbReference type="SMART" id="SM00648">
    <property type="entry name" value="SWAP"/>
    <property type="match status" value="2"/>
</dbReference>
<accession>A0A182F813</accession>
<feature type="compositionally biased region" description="Basic and acidic residues" evidence="16">
    <location>
        <begin position="647"/>
        <end position="665"/>
    </location>
</feature>
<feature type="binding site" evidence="15">
    <location>
        <position position="1166"/>
    </location>
    <ligand>
        <name>Fe cation</name>
        <dbReference type="ChEBI" id="CHEBI:24875"/>
        <label>1</label>
    </ligand>
</feature>
<feature type="compositionally biased region" description="Polar residues" evidence="16">
    <location>
        <begin position="342"/>
        <end position="351"/>
    </location>
</feature>
<dbReference type="EC" id="1.13.99.1" evidence="4"/>
<dbReference type="GO" id="GO:0003723">
    <property type="term" value="F:RNA binding"/>
    <property type="evidence" value="ECO:0007669"/>
    <property type="project" value="InterPro"/>
</dbReference>
<protein>
    <recommendedName>
        <fullName evidence="5">Inositol oxygenase</fullName>
        <ecNumber evidence="4">1.13.99.1</ecNumber>
    </recommendedName>
    <alternativeName>
        <fullName evidence="12">Myo-inositol oxygenase</fullName>
    </alternativeName>
</protein>
<feature type="region of interest" description="Disordered" evidence="16">
    <location>
        <begin position="328"/>
        <end position="354"/>
    </location>
</feature>
<feature type="compositionally biased region" description="Gly residues" evidence="16">
    <location>
        <begin position="17"/>
        <end position="41"/>
    </location>
</feature>
<dbReference type="VEuPathDB" id="VectorBase:AALB20_027865"/>
<evidence type="ECO:0000256" key="4">
    <source>
        <dbReference type="ARBA" id="ARBA00011919"/>
    </source>
</evidence>
<dbReference type="VEuPathDB" id="VectorBase:AALB017341"/>
<feature type="binding site" evidence="15">
    <location>
        <position position="1140"/>
    </location>
    <ligand>
        <name>Fe cation</name>
        <dbReference type="ChEBI" id="CHEBI:24875"/>
        <label>1</label>
    </ligand>
</feature>
<dbReference type="GO" id="GO:0006396">
    <property type="term" value="P:RNA processing"/>
    <property type="evidence" value="ECO:0007669"/>
    <property type="project" value="InterPro"/>
</dbReference>
<dbReference type="Pfam" id="PF01805">
    <property type="entry name" value="Surp"/>
    <property type="match status" value="2"/>
</dbReference>
<keyword evidence="8" id="KW-0560">Oxidoreductase</keyword>
<dbReference type="InterPro" id="IPR007828">
    <property type="entry name" value="Inositol_oxygenase"/>
</dbReference>
<dbReference type="SMART" id="SM01141">
    <property type="entry name" value="DRY_EERY"/>
    <property type="match status" value="1"/>
</dbReference>
<feature type="region of interest" description="Disordered" evidence="16">
    <location>
        <begin position="424"/>
        <end position="463"/>
    </location>
</feature>
<keyword evidence="9 15" id="KW-0408">Iron</keyword>
<feature type="compositionally biased region" description="Basic and acidic residues" evidence="16">
    <location>
        <begin position="971"/>
        <end position="993"/>
    </location>
</feature>
<evidence type="ECO:0000256" key="16">
    <source>
        <dbReference type="SAM" id="MobiDB-lite"/>
    </source>
</evidence>
<dbReference type="Pfam" id="PF05153">
    <property type="entry name" value="MIOX"/>
    <property type="match status" value="1"/>
</dbReference>
<evidence type="ECO:0000256" key="5">
    <source>
        <dbReference type="ARBA" id="ARBA00019269"/>
    </source>
</evidence>
<feature type="compositionally biased region" description="Basic and acidic residues" evidence="16">
    <location>
        <begin position="1002"/>
        <end position="1022"/>
    </location>
</feature>
<dbReference type="EnsemblMetazoa" id="AALB002637-RA">
    <property type="protein sequence ID" value="AALB002637-PA"/>
    <property type="gene ID" value="AALB002637"/>
</dbReference>
<feature type="binding site" evidence="15">
    <location>
        <position position="1236"/>
    </location>
    <ligand>
        <name>Fe cation</name>
        <dbReference type="ChEBI" id="CHEBI:24875"/>
        <label>1</label>
    </ligand>
</feature>
<feature type="compositionally biased region" description="Polar residues" evidence="16">
    <location>
        <begin position="390"/>
        <end position="408"/>
    </location>
</feature>
<comment type="subcellular location">
    <subcellularLocation>
        <location evidence="1">Cytoplasm</location>
    </subcellularLocation>
</comment>
<evidence type="ECO:0000256" key="14">
    <source>
        <dbReference type="PIRSR" id="PIRSR607828-1"/>
    </source>
</evidence>
<feature type="compositionally biased region" description="Low complexity" evidence="16">
    <location>
        <begin position="791"/>
        <end position="803"/>
    </location>
</feature>
<dbReference type="InterPro" id="IPR000061">
    <property type="entry name" value="Surp"/>
</dbReference>
<feature type="compositionally biased region" description="Low complexity" evidence="16">
    <location>
        <begin position="950"/>
        <end position="965"/>
    </location>
</feature>
<feature type="compositionally biased region" description="Basic and acidic residues" evidence="16">
    <location>
        <begin position="1032"/>
        <end position="1042"/>
    </location>
</feature>
<dbReference type="FunFam" id="1.10.10.790:FF:000016">
    <property type="entry name" value="Suppressor of white-apricot, isoform G"/>
    <property type="match status" value="1"/>
</dbReference>
<dbReference type="VEuPathDB" id="VectorBase:AALB017340"/>
<keyword evidence="6" id="KW-0963">Cytoplasm</keyword>
<dbReference type="SUPFAM" id="SSF109604">
    <property type="entry name" value="HD-domain/PDEase-like"/>
    <property type="match status" value="1"/>
</dbReference>
<evidence type="ECO:0000256" key="9">
    <source>
        <dbReference type="ARBA" id="ARBA00023004"/>
    </source>
</evidence>
<feature type="region of interest" description="Disordered" evidence="16">
    <location>
        <begin position="610"/>
        <end position="1043"/>
    </location>
</feature>
<dbReference type="STRING" id="7167.A0A182F813"/>
<comment type="pathway">
    <text evidence="2">Polyol metabolism; myo-inositol degradation into D-glucuronate; D-glucuronate from myo-inositol: step 1/1.</text>
</comment>
<organism evidence="17 18">
    <name type="scientific">Anopheles albimanus</name>
    <name type="common">New world malaria mosquito</name>
    <dbReference type="NCBI Taxonomy" id="7167"/>
    <lineage>
        <taxon>Eukaryota</taxon>
        <taxon>Metazoa</taxon>
        <taxon>Ecdysozoa</taxon>
        <taxon>Arthropoda</taxon>
        <taxon>Hexapoda</taxon>
        <taxon>Insecta</taxon>
        <taxon>Pterygota</taxon>
        <taxon>Neoptera</taxon>
        <taxon>Endopterygota</taxon>
        <taxon>Diptera</taxon>
        <taxon>Nematocera</taxon>
        <taxon>Culicoidea</taxon>
        <taxon>Culicidae</taxon>
        <taxon>Anophelinae</taxon>
        <taxon>Anopheles</taxon>
    </lineage>
</organism>
<evidence type="ECO:0000256" key="1">
    <source>
        <dbReference type="ARBA" id="ARBA00004496"/>
    </source>
</evidence>
<evidence type="ECO:0000256" key="8">
    <source>
        <dbReference type="ARBA" id="ARBA00023002"/>
    </source>
</evidence>
<feature type="compositionally biased region" description="Acidic residues" evidence="16">
    <location>
        <begin position="804"/>
        <end position="814"/>
    </location>
</feature>
<dbReference type="InterPro" id="IPR019147">
    <property type="entry name" value="SWAP_N_domain"/>
</dbReference>
<feature type="compositionally biased region" description="Basic and acidic residues" evidence="16">
    <location>
        <begin position="842"/>
        <end position="851"/>
    </location>
</feature>
<feature type="compositionally biased region" description="Polar residues" evidence="16">
    <location>
        <begin position="705"/>
        <end position="715"/>
    </location>
</feature>
<proteinExistence type="inferred from homology"/>
<dbReference type="InterPro" id="IPR035967">
    <property type="entry name" value="SWAP/Surp_sf"/>
</dbReference>
<dbReference type="SUPFAM" id="SSF109905">
    <property type="entry name" value="Surp module (SWAP domain)"/>
    <property type="match status" value="2"/>
</dbReference>
<feature type="region of interest" description="Disordered" evidence="16">
    <location>
        <begin position="389"/>
        <end position="409"/>
    </location>
</feature>
<dbReference type="PANTHER" id="PTHR12588">
    <property type="entry name" value="MYOINOSITOL OXYGENASE"/>
    <property type="match status" value="1"/>
</dbReference>
<evidence type="ECO:0000256" key="2">
    <source>
        <dbReference type="ARBA" id="ARBA00005167"/>
    </source>
</evidence>
<reference evidence="17" key="2">
    <citation type="submission" date="2022-08" db="UniProtKB">
        <authorList>
            <consortium name="EnsemblMetazoa"/>
        </authorList>
    </citation>
    <scope>IDENTIFICATION</scope>
    <source>
        <strain evidence="17">STECLA/ALBI9_A</strain>
    </source>
</reference>
<feature type="compositionally biased region" description="Basic residues" evidence="16">
    <location>
        <begin position="852"/>
        <end position="907"/>
    </location>
</feature>
<comment type="cofactor">
    <cofactor evidence="15">
        <name>Fe cation</name>
        <dbReference type="ChEBI" id="CHEBI:24875"/>
    </cofactor>
    <text evidence="15">Binds 2 iron ions per subunit.</text>
</comment>
<feature type="binding site" evidence="14">
    <location>
        <begin position="1183"/>
        <end position="1184"/>
    </location>
    <ligand>
        <name>substrate</name>
    </ligand>
</feature>
<feature type="compositionally biased region" description="Basic and acidic residues" evidence="16">
    <location>
        <begin position="446"/>
        <end position="459"/>
    </location>
</feature>
<evidence type="ECO:0000256" key="10">
    <source>
        <dbReference type="ARBA" id="ARBA00023015"/>
    </source>
</evidence>
<dbReference type="Proteomes" id="UP000069272">
    <property type="component" value="Chromosome 2R"/>
</dbReference>
<feature type="compositionally biased region" description="Basic residues" evidence="16">
    <location>
        <begin position="824"/>
        <end position="841"/>
    </location>
</feature>
<comment type="catalytic activity">
    <reaction evidence="13">
        <text>myo-inositol + O2 = D-glucuronate + H2O + H(+)</text>
        <dbReference type="Rhea" id="RHEA:23696"/>
        <dbReference type="ChEBI" id="CHEBI:15377"/>
        <dbReference type="ChEBI" id="CHEBI:15378"/>
        <dbReference type="ChEBI" id="CHEBI:15379"/>
        <dbReference type="ChEBI" id="CHEBI:17268"/>
        <dbReference type="ChEBI" id="CHEBI:58720"/>
        <dbReference type="EC" id="1.13.99.1"/>
    </reaction>
</comment>
<dbReference type="VEuPathDB" id="VectorBase:AALB20_026346"/>
<keyword evidence="7 15" id="KW-0479">Metal-binding</keyword>
<dbReference type="Pfam" id="PF09750">
    <property type="entry name" value="DRY_EERY"/>
    <property type="match status" value="1"/>
</dbReference>
<dbReference type="GO" id="GO:0050113">
    <property type="term" value="F:inositol oxygenase activity"/>
    <property type="evidence" value="ECO:0007669"/>
    <property type="project" value="UniProtKB-EC"/>
</dbReference>
<feature type="binding site" evidence="14">
    <location>
        <begin position="1262"/>
        <end position="1263"/>
    </location>
    <ligand>
        <name>substrate</name>
    </ligand>
</feature>
<evidence type="ECO:0000256" key="3">
    <source>
        <dbReference type="ARBA" id="ARBA00005286"/>
    </source>
</evidence>
<dbReference type="GO" id="GO:0005506">
    <property type="term" value="F:iron ion binding"/>
    <property type="evidence" value="ECO:0007669"/>
    <property type="project" value="InterPro"/>
</dbReference>
<evidence type="ECO:0000256" key="12">
    <source>
        <dbReference type="ARBA" id="ARBA00029668"/>
    </source>
</evidence>
<dbReference type="FunFam" id="1.10.10.790:FF:000025">
    <property type="entry name" value="Mrna splicing factor"/>
    <property type="match status" value="1"/>
</dbReference>
<evidence type="ECO:0000256" key="7">
    <source>
        <dbReference type="ARBA" id="ARBA00022723"/>
    </source>
</evidence>
<feature type="region of interest" description="Disordered" evidence="16">
    <location>
        <begin position="1"/>
        <end position="55"/>
    </location>
</feature>
<dbReference type="PROSITE" id="PS50128">
    <property type="entry name" value="SURP"/>
    <property type="match status" value="2"/>
</dbReference>
<sequence length="1327" mass="148512">MTERWQTNTLTTMKSGLGVGSVEGGGTASGVGGGGSNGLGNHGTSLGNGNTTTGTTDLSTSGNVGVGGVGGAHAFGAANGESGILRKTGHYHHHHHHHGGTQENFDDLLVFGYSCKIFRDNERARYIDQGRHLIPWMGDNQLKIDRYDARGALHDLAPYEPPPGGYRDRLEGLTAAEQKAEQLCEEERYYSLYRNEVEEEIAQEESLKRQLKLGTEIPFDYDAPPQEGATVATVEQRSASGNEQDDDPFVPLANFEIPSDIPLPDTMKEHAIIEKTAKFIASQDAQMEILLKTKQANNPQFDFLNQSGHLFRYYRHVLLAFRTNQYPSSSSSEQQEVDGSNEEGQNSQQNGTAAVVTPSVVVPTIKYKPSADCAYTQLISKITGAPIPTISASEGGEQSPSSEVSTPTAIEKKAPVSAGLAGLVQYDSGSSDDDDDGDDGGANENSEPKRKSNEPKESKAIPMSPFQGVVPALTIQHVIDRTAIYVAKNGYSFEEALRAKNDPRFVFLNQTHQYYPYYAYCVRQRMNGGENGTALASGLPLPAAAPNSPPKVTVRTETGNGTVVETTPSLGIKAVHTAAPKVVPVSSTKIQHQKLGAPVSFMLPRKAKDETGSKMLGSDDDEDEQQGRTVQPEESVKENQGQVSEPPKQESKLTESAKRVIEELPPKPPITSLQKEKEETVEPLPEHVQEEIEKVTAVVGEHETSSSLSTNQEPTVSKEKQAERKKRASMFVNLIKHVDRKPTADEREHVPETLKAPIIDGGHIASDVEEGSVQSIHSTSLSPKDQKTGSVSTTTTTILTTTVIEDDDDDDDDVVLVSETRPAPRLRRSRSRSRSPRSPRKKSIDRSSDSRRTKKKKSKSRHRSSRAKSKSKKSKKRKSRSRSRSRGKREHSRTRRDRSKTSRRRGRSSSSTSSSSRSRSRSRSRKRSQSHTSNRSSHVKRTDVRRRAHSSTSPSRSRSRSTSGAKRSRRSERSPVESSKRKGTKDRSRESSRDRKRKKPQKDRSPSRGSPRKSDSDSENRSRRQQHRKNRKAGEGYDERYPHPNVLDVSELLRPEPKFSDKEVSKFRDYTVDENDPLKERVRRTYKLMHTNQTVDFVKGRHAEWLKFDHFKATIREALEKLNDLVDESDPDLDLPNIVHAFQTAERAREEFPELDWLHLTGLIHDLGKVMAFYGEPQWAVVGDTFPVGCDWGQSIVYREDSFVDNPDGTNPKYNTKCGIYEPNCGLEQLTMSWGHDEFLYRVLKHNKSTLPEQALHMIRYHSFYPWHSGGDYHHLTNEKDEQTKQWVLMFNRYDLYTKSSKLPDIEALWPYYQSLIDKYCPGELEF</sequence>
<feature type="binding site" evidence="15">
    <location>
        <position position="1262"/>
    </location>
    <ligand>
        <name>Fe cation</name>
        <dbReference type="ChEBI" id="CHEBI:24875"/>
        <label>1</label>
    </ligand>
</feature>
<feature type="compositionally biased region" description="Basic residues" evidence="16">
    <location>
        <begin position="918"/>
        <end position="929"/>
    </location>
</feature>
<feature type="compositionally biased region" description="Basic and acidic residues" evidence="16">
    <location>
        <begin position="674"/>
        <end position="704"/>
    </location>
</feature>
<keyword evidence="18" id="KW-1185">Reference proteome</keyword>
<feature type="compositionally biased region" description="Acidic residues" evidence="16">
    <location>
        <begin position="430"/>
        <end position="441"/>
    </location>
</feature>
<evidence type="ECO:0000256" key="13">
    <source>
        <dbReference type="ARBA" id="ARBA00048271"/>
    </source>
</evidence>
<dbReference type="GO" id="GO:0005737">
    <property type="term" value="C:cytoplasm"/>
    <property type="evidence" value="ECO:0007669"/>
    <property type="project" value="UniProtKB-SubCell"/>
</dbReference>
<feature type="compositionally biased region" description="Low complexity" evidence="16">
    <location>
        <begin position="908"/>
        <end position="917"/>
    </location>
</feature>
<evidence type="ECO:0000256" key="11">
    <source>
        <dbReference type="ARBA" id="ARBA00023163"/>
    </source>
</evidence>
<feature type="binding site" evidence="14">
    <location>
        <begin position="1127"/>
        <end position="1129"/>
    </location>
    <ligand>
        <name>substrate</name>
    </ligand>
</feature>
<evidence type="ECO:0000256" key="6">
    <source>
        <dbReference type="ARBA" id="ARBA00022490"/>
    </source>
</evidence>
<feature type="compositionally biased region" description="Polar residues" evidence="16">
    <location>
        <begin position="772"/>
        <end position="783"/>
    </location>
</feature>
<comment type="similarity">
    <text evidence="3">Belongs to the myo-inositol oxygenase family.</text>
</comment>
<feature type="compositionally biased region" description="Low complexity" evidence="16">
    <location>
        <begin position="42"/>
        <end position="55"/>
    </location>
</feature>
<dbReference type="GO" id="GO:0019310">
    <property type="term" value="P:inositol catabolic process"/>
    <property type="evidence" value="ECO:0007669"/>
    <property type="project" value="InterPro"/>
</dbReference>